<keyword evidence="4 7" id="KW-1133">Transmembrane helix</keyword>
<dbReference type="RefSeq" id="WP_340277756.1">
    <property type="nucleotide sequence ID" value="NZ_JBAKIA010000032.1"/>
</dbReference>
<dbReference type="InterPro" id="IPR007688">
    <property type="entry name" value="Conjugal_tfr_TrbL/VirB6"/>
</dbReference>
<feature type="compositionally biased region" description="Basic and acidic residues" evidence="6">
    <location>
        <begin position="319"/>
        <end position="329"/>
    </location>
</feature>
<evidence type="ECO:0000256" key="4">
    <source>
        <dbReference type="ARBA" id="ARBA00022989"/>
    </source>
</evidence>
<evidence type="ECO:0000256" key="2">
    <source>
        <dbReference type="ARBA" id="ARBA00007802"/>
    </source>
</evidence>
<keyword evidence="9" id="KW-1185">Reference proteome</keyword>
<feature type="transmembrane region" description="Helical" evidence="7">
    <location>
        <begin position="67"/>
        <end position="85"/>
    </location>
</feature>
<evidence type="ECO:0000256" key="7">
    <source>
        <dbReference type="SAM" id="Phobius"/>
    </source>
</evidence>
<comment type="subcellular location">
    <subcellularLocation>
        <location evidence="1">Membrane</location>
        <topology evidence="1">Multi-pass membrane protein</topology>
    </subcellularLocation>
</comment>
<comment type="similarity">
    <text evidence="2">Belongs to the TrbL/VirB6 family.</text>
</comment>
<dbReference type="Pfam" id="PF04610">
    <property type="entry name" value="TrbL"/>
    <property type="match status" value="1"/>
</dbReference>
<dbReference type="EMBL" id="JBAKIA010000032">
    <property type="protein sequence ID" value="MEJ8476905.1"/>
    <property type="molecule type" value="Genomic_DNA"/>
</dbReference>
<reference evidence="8 9" key="1">
    <citation type="submission" date="2024-02" db="EMBL/GenBank/DDBJ databases">
        <title>Roseibium algae sp. nov., isolated from marine alga (Grateloupia sp.), showing potential in myo-inositol conversion.</title>
        <authorList>
            <person name="Wang Y."/>
        </authorList>
    </citation>
    <scope>NUCLEOTIDE SEQUENCE [LARGE SCALE GENOMIC DNA]</scope>
    <source>
        <strain evidence="8 9">H3510</strain>
    </source>
</reference>
<feature type="transmembrane region" description="Helical" evidence="7">
    <location>
        <begin position="173"/>
        <end position="194"/>
    </location>
</feature>
<feature type="region of interest" description="Disordered" evidence="6">
    <location>
        <begin position="319"/>
        <end position="342"/>
    </location>
</feature>
<keyword evidence="3 7" id="KW-0812">Transmembrane</keyword>
<evidence type="ECO:0000313" key="9">
    <source>
        <dbReference type="Proteomes" id="UP001385499"/>
    </source>
</evidence>
<protein>
    <submittedName>
        <fullName evidence="8">Type IV secretion system protein</fullName>
    </submittedName>
</protein>
<evidence type="ECO:0000256" key="5">
    <source>
        <dbReference type="ARBA" id="ARBA00023136"/>
    </source>
</evidence>
<feature type="transmembrane region" description="Helical" evidence="7">
    <location>
        <begin position="206"/>
        <end position="231"/>
    </location>
</feature>
<evidence type="ECO:0000313" key="8">
    <source>
        <dbReference type="EMBL" id="MEJ8476905.1"/>
    </source>
</evidence>
<accession>A0ABU8TRV6</accession>
<keyword evidence="5 7" id="KW-0472">Membrane</keyword>
<feature type="transmembrane region" description="Helical" evidence="7">
    <location>
        <begin position="34"/>
        <end position="55"/>
    </location>
</feature>
<evidence type="ECO:0000256" key="1">
    <source>
        <dbReference type="ARBA" id="ARBA00004141"/>
    </source>
</evidence>
<feature type="transmembrane region" description="Helical" evidence="7">
    <location>
        <begin position="271"/>
        <end position="292"/>
    </location>
</feature>
<organism evidence="8 9">
    <name type="scientific">Roseibium algae</name>
    <dbReference type="NCBI Taxonomy" id="3123038"/>
    <lineage>
        <taxon>Bacteria</taxon>
        <taxon>Pseudomonadati</taxon>
        <taxon>Pseudomonadota</taxon>
        <taxon>Alphaproteobacteria</taxon>
        <taxon>Hyphomicrobiales</taxon>
        <taxon>Stappiaceae</taxon>
        <taxon>Roseibium</taxon>
    </lineage>
</organism>
<sequence>MADPACNICLIFTAYESHAEASLNTLISAVHGPVQVLALAIAGIWIVWVGVQATVGTLDLAGALKQIFFLVLGFGCYMGLNSGLIGEVYKASVNVMGGLSSTVMGNGASGLSGMSSLLSSVEQGIGGVFKIGMAIMGAGGWSEVIQNTAYGVALLLPYVILLILFLSHTAVSLFRLTLILGVSPFLVAMAAFPFGRGLVVAGVRTIVGSIITMLCVSVVFSLVIGSVEALGVTGDDKINVAQYINLGTGDFLLALIMGWLGAALVSEAVNIAGQVSSSVLGTVSAGIMSAGAMRGGSMGVSAGRMAAGAAGRVGGMMHEKTWSSDKPRPGDIIQSSRGSGGS</sequence>
<feature type="transmembrane region" description="Helical" evidence="7">
    <location>
        <begin position="243"/>
        <end position="265"/>
    </location>
</feature>
<gene>
    <name evidence="8" type="ORF">V6575_22755</name>
</gene>
<comment type="caution">
    <text evidence="8">The sequence shown here is derived from an EMBL/GenBank/DDBJ whole genome shotgun (WGS) entry which is preliminary data.</text>
</comment>
<evidence type="ECO:0000256" key="6">
    <source>
        <dbReference type="SAM" id="MobiDB-lite"/>
    </source>
</evidence>
<evidence type="ECO:0000256" key="3">
    <source>
        <dbReference type="ARBA" id="ARBA00022692"/>
    </source>
</evidence>
<feature type="compositionally biased region" description="Polar residues" evidence="6">
    <location>
        <begin position="333"/>
        <end position="342"/>
    </location>
</feature>
<feature type="transmembrane region" description="Helical" evidence="7">
    <location>
        <begin position="148"/>
        <end position="166"/>
    </location>
</feature>
<dbReference type="Proteomes" id="UP001385499">
    <property type="component" value="Unassembled WGS sequence"/>
</dbReference>
<proteinExistence type="inferred from homology"/>
<name>A0ABU8TRV6_9HYPH</name>